<dbReference type="RefSeq" id="WP_013423666.1">
    <property type="nucleotide sequence ID" value="NC_014666.1"/>
</dbReference>
<dbReference type="Pfam" id="PF00501">
    <property type="entry name" value="AMP-binding"/>
    <property type="match status" value="1"/>
</dbReference>
<dbReference type="GO" id="GO:0006631">
    <property type="term" value="P:fatty acid metabolic process"/>
    <property type="evidence" value="ECO:0007669"/>
    <property type="project" value="TreeGrafter"/>
</dbReference>
<evidence type="ECO:0000259" key="1">
    <source>
        <dbReference type="Pfam" id="PF00501"/>
    </source>
</evidence>
<dbReference type="PANTHER" id="PTHR43201:SF32">
    <property type="entry name" value="2-SUCCINYLBENZOATE--COA LIGASE, CHLOROPLASTIC_PEROXISOMAL"/>
    <property type="match status" value="1"/>
</dbReference>
<proteinExistence type="predicted"/>
<dbReference type="Gene3D" id="3.40.50.12780">
    <property type="entry name" value="N-terminal domain of ligase-like"/>
    <property type="match status" value="1"/>
</dbReference>
<keyword evidence="4" id="KW-1185">Reference proteome</keyword>
<dbReference type="InParanoid" id="E3J2N4"/>
<sequence length="522" mass="56752">MYPGLYAEKSPDKPAVVLSPAGERIDYRTLEARSRQFARVLRARGLRPGDTVAILAENHVRYLEVYWAVIRSGLYLTAVNWHLTAPEAAYLLNDSAARVLVTTTRFTDLAREVAGLSPTCAAVFLLDGAAAGFESYEDAVAAQPDTPLADQPAGEVMLYSSGTTGRPKGIRRALSGLQVDEPGRISASRMGRALLGIGEDSVYLTPAPLYHAAGLQWSAAAHELGATLVVMERFDAEQLMAVIERERVTHVQVVPTMMVRLLKLPADVRARYDLSSLRSLVHAAAPCPPAVKRQMISWLGPIVDEYYSSTEGSGMTFIRAADWLEHPGSVGRPTVGIPHVCAEDGAELPTGEPGLLYFDRDTALFEYHNDPQKTREGRHPAHPTWTTSGDMGYLDADGYLYLTDRKSFTIISGGVNIYPAEIEAVLILHPAVADVAVFGLPHDEMGEYVHAVVQPAAGVEPTPELAERLLAFAGEQLARFKVPRVVTFREELPRMPTGKLAKTALRQEYLAAAADASTPSRA</sequence>
<evidence type="ECO:0000313" key="4">
    <source>
        <dbReference type="Proteomes" id="UP000002484"/>
    </source>
</evidence>
<dbReference type="PANTHER" id="PTHR43201">
    <property type="entry name" value="ACYL-COA SYNTHETASE"/>
    <property type="match status" value="1"/>
</dbReference>
<keyword evidence="3" id="KW-0436">Ligase</keyword>
<dbReference type="InterPro" id="IPR025110">
    <property type="entry name" value="AMP-bd_C"/>
</dbReference>
<dbReference type="EMBL" id="CP002299">
    <property type="protein sequence ID" value="ADP80548.1"/>
    <property type="molecule type" value="Genomic_DNA"/>
</dbReference>
<dbReference type="InterPro" id="IPR020845">
    <property type="entry name" value="AMP-binding_CS"/>
</dbReference>
<dbReference type="PROSITE" id="PS00455">
    <property type="entry name" value="AMP_BINDING"/>
    <property type="match status" value="1"/>
</dbReference>
<dbReference type="AlphaFoldDB" id="E3J2N4"/>
<dbReference type="GO" id="GO:0031956">
    <property type="term" value="F:medium-chain fatty acid-CoA ligase activity"/>
    <property type="evidence" value="ECO:0007669"/>
    <property type="project" value="TreeGrafter"/>
</dbReference>
<protein>
    <submittedName>
        <fullName evidence="3">AMP-dependent synthetase and ligase</fullName>
    </submittedName>
</protein>
<organism evidence="3 4">
    <name type="scientific">Pseudofrankia inefficax (strain DSM 45817 / CECT 9037 / DDB 130130 / EuI1c)</name>
    <name type="common">Frankia inefficax</name>
    <dbReference type="NCBI Taxonomy" id="298654"/>
    <lineage>
        <taxon>Bacteria</taxon>
        <taxon>Bacillati</taxon>
        <taxon>Actinomycetota</taxon>
        <taxon>Actinomycetes</taxon>
        <taxon>Frankiales</taxon>
        <taxon>Frankiaceae</taxon>
        <taxon>Pseudofrankia</taxon>
    </lineage>
</organism>
<dbReference type="OrthoDB" id="9803968at2"/>
<dbReference type="HOGENOM" id="CLU_000022_59_0_11"/>
<dbReference type="InterPro" id="IPR000873">
    <property type="entry name" value="AMP-dep_synth/lig_dom"/>
</dbReference>
<dbReference type="InterPro" id="IPR045851">
    <property type="entry name" value="AMP-bd_C_sf"/>
</dbReference>
<dbReference type="eggNOG" id="COG0318">
    <property type="taxonomic scope" value="Bacteria"/>
</dbReference>
<reference evidence="3 4" key="1">
    <citation type="submission" date="2010-10" db="EMBL/GenBank/DDBJ databases">
        <title>Complete sequence of Frankia sp. EuI1c.</title>
        <authorList>
            <consortium name="US DOE Joint Genome Institute"/>
            <person name="Lucas S."/>
            <person name="Copeland A."/>
            <person name="Lapidus A."/>
            <person name="Cheng J.-F."/>
            <person name="Bruce D."/>
            <person name="Goodwin L."/>
            <person name="Pitluck S."/>
            <person name="Chertkov O."/>
            <person name="Detter J.C."/>
            <person name="Han C."/>
            <person name="Tapia R."/>
            <person name="Land M."/>
            <person name="Hauser L."/>
            <person name="Jeffries C."/>
            <person name="Kyrpides N."/>
            <person name="Ivanova N."/>
            <person name="Mikhailova N."/>
            <person name="Beauchemin N."/>
            <person name="Sen A."/>
            <person name="Sur S.A."/>
            <person name="Gtari M."/>
            <person name="Wall L."/>
            <person name="Tisa L."/>
            <person name="Woyke T."/>
        </authorList>
    </citation>
    <scope>NUCLEOTIDE SEQUENCE [LARGE SCALE GENOMIC DNA]</scope>
    <source>
        <strain evidence="4">DSM 45817 / CECT 9037 / EuI1c</strain>
    </source>
</reference>
<gene>
    <name evidence="3" type="ordered locus">FraEuI1c_2514</name>
</gene>
<accession>E3J2N4</accession>
<evidence type="ECO:0000313" key="3">
    <source>
        <dbReference type="EMBL" id="ADP80548.1"/>
    </source>
</evidence>
<dbReference type="SUPFAM" id="SSF56801">
    <property type="entry name" value="Acetyl-CoA synthetase-like"/>
    <property type="match status" value="1"/>
</dbReference>
<dbReference type="KEGG" id="fri:FraEuI1c_2514"/>
<dbReference type="Pfam" id="PF13193">
    <property type="entry name" value="AMP-binding_C"/>
    <property type="match status" value="1"/>
</dbReference>
<dbReference type="InterPro" id="IPR042099">
    <property type="entry name" value="ANL_N_sf"/>
</dbReference>
<dbReference type="Gene3D" id="3.30.300.30">
    <property type="match status" value="1"/>
</dbReference>
<dbReference type="Proteomes" id="UP000002484">
    <property type="component" value="Chromosome"/>
</dbReference>
<name>E3J2N4_PSEI1</name>
<feature type="domain" description="AMP-binding enzyme C-terminal" evidence="2">
    <location>
        <begin position="421"/>
        <end position="499"/>
    </location>
</feature>
<feature type="domain" description="AMP-dependent synthetase/ligase" evidence="1">
    <location>
        <begin position="7"/>
        <end position="361"/>
    </location>
</feature>
<dbReference type="STRING" id="298654.FraEuI1c_2514"/>
<evidence type="ECO:0000259" key="2">
    <source>
        <dbReference type="Pfam" id="PF13193"/>
    </source>
</evidence>